<accession>A0ABR5MZP8</accession>
<evidence type="ECO:0000256" key="2">
    <source>
        <dbReference type="ARBA" id="ARBA00023125"/>
    </source>
</evidence>
<dbReference type="Gene3D" id="1.10.10.10">
    <property type="entry name" value="Winged helix-like DNA-binding domain superfamily/Winged helix DNA-binding domain"/>
    <property type="match status" value="1"/>
</dbReference>
<dbReference type="SMART" id="SM00418">
    <property type="entry name" value="HTH_ARSR"/>
    <property type="match status" value="1"/>
</dbReference>
<keyword evidence="2" id="KW-0238">DNA-binding</keyword>
<evidence type="ECO:0000256" key="1">
    <source>
        <dbReference type="ARBA" id="ARBA00023015"/>
    </source>
</evidence>
<keyword evidence="1" id="KW-0805">Transcription regulation</keyword>
<evidence type="ECO:0000313" key="7">
    <source>
        <dbReference type="Proteomes" id="UP000051063"/>
    </source>
</evidence>
<dbReference type="InterPro" id="IPR036388">
    <property type="entry name" value="WH-like_DNA-bd_sf"/>
</dbReference>
<evidence type="ECO:0000256" key="4">
    <source>
        <dbReference type="ARBA" id="ARBA00043263"/>
    </source>
</evidence>
<proteinExistence type="predicted"/>
<evidence type="ECO:0000313" key="6">
    <source>
        <dbReference type="EMBL" id="KQL43584.1"/>
    </source>
</evidence>
<sequence length="131" mass="14585">MPVSPKEQDDICEVQCFDDEKVNRLKPYAAESIGVAKIFKALADDTRAKIIHILSLEDELCVCDIAAIIGSSIANTSHHLRLLRNMGLAKYRKEGKLVFYSLDDDHVRHLISAGVEHAKEQRVPVNSESNG</sequence>
<dbReference type="Pfam" id="PF01022">
    <property type="entry name" value="HTH_5"/>
    <property type="match status" value="1"/>
</dbReference>
<evidence type="ECO:0000259" key="5">
    <source>
        <dbReference type="PROSITE" id="PS50987"/>
    </source>
</evidence>
<dbReference type="PROSITE" id="PS50987">
    <property type="entry name" value="HTH_ARSR_2"/>
    <property type="match status" value="1"/>
</dbReference>
<keyword evidence="4" id="KW-0105">Cadmium resistance</keyword>
<dbReference type="PRINTS" id="PR00778">
    <property type="entry name" value="HTHARSR"/>
</dbReference>
<dbReference type="SUPFAM" id="SSF46785">
    <property type="entry name" value="Winged helix' DNA-binding domain"/>
    <property type="match status" value="1"/>
</dbReference>
<dbReference type="PANTHER" id="PTHR43132">
    <property type="entry name" value="ARSENICAL RESISTANCE OPERON REPRESSOR ARSR-RELATED"/>
    <property type="match status" value="1"/>
</dbReference>
<gene>
    <name evidence="6" type="ORF">AN963_29545</name>
</gene>
<organism evidence="6 7">
    <name type="scientific">Brevibacillus choshinensis</name>
    <dbReference type="NCBI Taxonomy" id="54911"/>
    <lineage>
        <taxon>Bacteria</taxon>
        <taxon>Bacillati</taxon>
        <taxon>Bacillota</taxon>
        <taxon>Bacilli</taxon>
        <taxon>Bacillales</taxon>
        <taxon>Paenibacillaceae</taxon>
        <taxon>Brevibacillus</taxon>
    </lineage>
</organism>
<dbReference type="PROSITE" id="PS00846">
    <property type="entry name" value="HTH_ARSR_1"/>
    <property type="match status" value="1"/>
</dbReference>
<dbReference type="NCBIfam" id="NF033788">
    <property type="entry name" value="HTH_metalloreg"/>
    <property type="match status" value="1"/>
</dbReference>
<keyword evidence="3" id="KW-0804">Transcription</keyword>
<dbReference type="EMBL" id="LJJB01000015">
    <property type="protein sequence ID" value="KQL43584.1"/>
    <property type="molecule type" value="Genomic_DNA"/>
</dbReference>
<dbReference type="RefSeq" id="WP_055748124.1">
    <property type="nucleotide sequence ID" value="NZ_JARTHT010000018.1"/>
</dbReference>
<evidence type="ECO:0000256" key="3">
    <source>
        <dbReference type="ARBA" id="ARBA00023163"/>
    </source>
</evidence>
<comment type="caution">
    <text evidence="6">The sequence shown here is derived from an EMBL/GenBank/DDBJ whole genome shotgun (WGS) entry which is preliminary data.</text>
</comment>
<protein>
    <submittedName>
        <fullName evidence="6">ArsR family transcriptional regulator</fullName>
    </submittedName>
</protein>
<dbReference type="InterPro" id="IPR001845">
    <property type="entry name" value="HTH_ArsR_DNA-bd_dom"/>
</dbReference>
<dbReference type="InterPro" id="IPR051011">
    <property type="entry name" value="Metal_resp_trans_reg"/>
</dbReference>
<dbReference type="InterPro" id="IPR018334">
    <property type="entry name" value="ArsR_HTH"/>
</dbReference>
<dbReference type="InterPro" id="IPR011991">
    <property type="entry name" value="ArsR-like_HTH"/>
</dbReference>
<dbReference type="InterPro" id="IPR036390">
    <property type="entry name" value="WH_DNA-bd_sf"/>
</dbReference>
<name>A0ABR5MZP8_BRECH</name>
<keyword evidence="7" id="KW-1185">Reference proteome</keyword>
<reference evidence="6 7" key="1">
    <citation type="submission" date="2015-09" db="EMBL/GenBank/DDBJ databases">
        <title>Genome sequencing project for genomic taxonomy and phylogenomics of Bacillus-like bacteria.</title>
        <authorList>
            <person name="Liu B."/>
            <person name="Wang J."/>
            <person name="Zhu Y."/>
            <person name="Liu G."/>
            <person name="Chen Q."/>
            <person name="Chen Z."/>
            <person name="Lan J."/>
            <person name="Che J."/>
            <person name="Ge C."/>
            <person name="Shi H."/>
            <person name="Pan Z."/>
            <person name="Liu X."/>
        </authorList>
    </citation>
    <scope>NUCLEOTIDE SEQUENCE [LARGE SCALE GENOMIC DNA]</scope>
    <source>
        <strain evidence="6 7">DSM 8552</strain>
    </source>
</reference>
<dbReference type="Proteomes" id="UP000051063">
    <property type="component" value="Unassembled WGS sequence"/>
</dbReference>
<dbReference type="CDD" id="cd00090">
    <property type="entry name" value="HTH_ARSR"/>
    <property type="match status" value="1"/>
</dbReference>
<dbReference type="PANTHER" id="PTHR43132:SF6">
    <property type="entry name" value="HTH-TYPE TRANSCRIPTIONAL REPRESSOR CZRA"/>
    <property type="match status" value="1"/>
</dbReference>
<feature type="domain" description="HTH arsR-type" evidence="5">
    <location>
        <begin position="27"/>
        <end position="122"/>
    </location>
</feature>